<feature type="compositionally biased region" description="Basic and acidic residues" evidence="1">
    <location>
        <begin position="181"/>
        <end position="191"/>
    </location>
</feature>
<feature type="region of interest" description="Disordered" evidence="1">
    <location>
        <begin position="385"/>
        <end position="408"/>
    </location>
</feature>
<dbReference type="InParanoid" id="D8PQK8"/>
<dbReference type="HOGENOM" id="CLU_017862_0_0_1"/>
<dbReference type="RefSeq" id="XP_003036616.1">
    <property type="nucleotide sequence ID" value="XM_003036570.1"/>
</dbReference>
<protein>
    <submittedName>
        <fullName evidence="3">Uncharacterized protein</fullName>
    </submittedName>
</protein>
<feature type="region of interest" description="Disordered" evidence="1">
    <location>
        <begin position="501"/>
        <end position="561"/>
    </location>
</feature>
<dbReference type="KEGG" id="scm:SCHCO_02599095"/>
<dbReference type="Proteomes" id="UP000007431">
    <property type="component" value="Unassembled WGS sequence"/>
</dbReference>
<dbReference type="OrthoDB" id="2670688at2759"/>
<keyword evidence="2" id="KW-0812">Transmembrane</keyword>
<feature type="transmembrane region" description="Helical" evidence="2">
    <location>
        <begin position="671"/>
        <end position="689"/>
    </location>
</feature>
<dbReference type="OMA" id="QETENMS"/>
<evidence type="ECO:0000256" key="2">
    <source>
        <dbReference type="SAM" id="Phobius"/>
    </source>
</evidence>
<feature type="compositionally biased region" description="Polar residues" evidence="1">
    <location>
        <begin position="387"/>
        <end position="404"/>
    </location>
</feature>
<dbReference type="STRING" id="578458.D8PQK8"/>
<evidence type="ECO:0000313" key="3">
    <source>
        <dbReference type="EMBL" id="EFJ01714.1"/>
    </source>
</evidence>
<dbReference type="AlphaFoldDB" id="D8PQK8"/>
<accession>D8PQK8</accession>
<dbReference type="eggNOG" id="ENOG502S7W9">
    <property type="taxonomic scope" value="Eukaryota"/>
</dbReference>
<gene>
    <name evidence="3" type="ORF">SCHCODRAFT_230618</name>
</gene>
<name>D8PQK8_SCHCM</name>
<organism evidence="4">
    <name type="scientific">Schizophyllum commune (strain H4-8 / FGSC 9210)</name>
    <name type="common">Split gill fungus</name>
    <dbReference type="NCBI Taxonomy" id="578458"/>
    <lineage>
        <taxon>Eukaryota</taxon>
        <taxon>Fungi</taxon>
        <taxon>Dikarya</taxon>
        <taxon>Basidiomycota</taxon>
        <taxon>Agaricomycotina</taxon>
        <taxon>Agaricomycetes</taxon>
        <taxon>Agaricomycetidae</taxon>
        <taxon>Agaricales</taxon>
        <taxon>Schizophyllaceae</taxon>
        <taxon>Schizophyllum</taxon>
    </lineage>
</organism>
<reference evidence="3 4" key="1">
    <citation type="journal article" date="2010" name="Nat. Biotechnol.">
        <title>Genome sequence of the model mushroom Schizophyllum commune.</title>
        <authorList>
            <person name="Ohm R.A."/>
            <person name="de Jong J.F."/>
            <person name="Lugones L.G."/>
            <person name="Aerts A."/>
            <person name="Kothe E."/>
            <person name="Stajich J.E."/>
            <person name="de Vries R.P."/>
            <person name="Record E."/>
            <person name="Levasseur A."/>
            <person name="Baker S.E."/>
            <person name="Bartholomew K.A."/>
            <person name="Coutinho P.M."/>
            <person name="Erdmann S."/>
            <person name="Fowler T.J."/>
            <person name="Gathman A.C."/>
            <person name="Lombard V."/>
            <person name="Henrissat B."/>
            <person name="Knabe N."/>
            <person name="Kuees U."/>
            <person name="Lilly W.W."/>
            <person name="Lindquist E."/>
            <person name="Lucas S."/>
            <person name="Magnuson J.K."/>
            <person name="Piumi F."/>
            <person name="Raudaskoski M."/>
            <person name="Salamov A."/>
            <person name="Schmutz J."/>
            <person name="Schwarze F.W.M.R."/>
            <person name="vanKuyk P.A."/>
            <person name="Horton J.S."/>
            <person name="Grigoriev I.V."/>
            <person name="Woesten H.A.B."/>
        </authorList>
    </citation>
    <scope>NUCLEOTIDE SEQUENCE [LARGE SCALE GENOMIC DNA]</scope>
    <source>
        <strain evidence="4">H4-8 / FGSC 9210</strain>
    </source>
</reference>
<keyword evidence="2" id="KW-0472">Membrane</keyword>
<dbReference type="GeneID" id="9587963"/>
<feature type="compositionally biased region" description="Basic and acidic residues" evidence="1">
    <location>
        <begin position="198"/>
        <end position="208"/>
    </location>
</feature>
<evidence type="ECO:0000313" key="4">
    <source>
        <dbReference type="Proteomes" id="UP000007431"/>
    </source>
</evidence>
<keyword evidence="2" id="KW-1133">Transmembrane helix</keyword>
<sequence>MSATLKALGWDLDADPASTSGPNPDWLTEESRDELADLLVKADGLIKERQNELGLTVNTLKSLYDNNAALKTQHRALLARIPASPIPSPGPESRPGSPAWFADKLPRAMSDVFARGPMRHTRKISVSQSDLSYLSEQNAELLDKLSKLEAESSQADQKGRRMLQRLEGEIAQLREELDKAQARSVELEEQTRTSPPRETVEERKERIMTARKMSSAQHEPEPVEEEVKDFAPGGALCSNTSYTTPKKSRRDEEEDDFPEEHVRSPSTQSLISQLLAKIQELEDTNQRIVEQQHDTNSRLQSVQRETENISRLYECLNDPNNVQLELIEEGGVEQPTAQKATSAKDTIRFQSFRRTLEQDVAKHLSAESTAPSQITKTRKSVMGLFDSPSTSQVANRSQNDSSSLRLPPIPFRAHTTSFSADTSFSLSHPASPALSALSLASHTGHAAHPSFSQVFSQLPTPSHEQHPTLQAELGGEALDGQWGLHGESHLRRSSLYSFSSISVPPSPSPMPASSSLAFPPITRSRSPSPSPARAAPQTPIRQPMFSLEPPTPDTPLTANGDRLETPQAQRYRRMSQTVRARTTRWVEGRFRDSLLGETTPGRKDLAEALEAMAEGSITPGPMSPIALPGPVPEEEDEQTQRHVPTTAVERSPQKGVANSKQKGVVKLVVEAWLWLQFLLIILVFVWAMAKRGPKAVLREAERKRRAGA</sequence>
<keyword evidence="4" id="KW-1185">Reference proteome</keyword>
<feature type="region of interest" description="Disordered" evidence="1">
    <location>
        <begin position="1"/>
        <end position="29"/>
    </location>
</feature>
<feature type="compositionally biased region" description="Low complexity" evidence="1">
    <location>
        <begin position="511"/>
        <end position="536"/>
    </location>
</feature>
<evidence type="ECO:0000256" key="1">
    <source>
        <dbReference type="SAM" id="MobiDB-lite"/>
    </source>
</evidence>
<dbReference type="VEuPathDB" id="FungiDB:SCHCODRAFT_02599095"/>
<dbReference type="EMBL" id="GL377302">
    <property type="protein sequence ID" value="EFJ01714.1"/>
    <property type="molecule type" value="Genomic_DNA"/>
</dbReference>
<proteinExistence type="predicted"/>
<feature type="region of interest" description="Disordered" evidence="1">
    <location>
        <begin position="181"/>
        <end position="268"/>
    </location>
</feature>